<feature type="region of interest" description="Disordered" evidence="1">
    <location>
        <begin position="96"/>
        <end position="117"/>
    </location>
</feature>
<evidence type="ECO:0000313" key="3">
    <source>
        <dbReference type="WBParaSite" id="PSAMB.scaffold1725size28372.g14524.t1"/>
    </source>
</evidence>
<dbReference type="WBParaSite" id="PSAMB.scaffold1725size28372.g14524.t1">
    <property type="protein sequence ID" value="PSAMB.scaffold1725size28372.g14524.t1"/>
    <property type="gene ID" value="PSAMB.scaffold1725size28372.g14524"/>
</dbReference>
<dbReference type="Proteomes" id="UP000887566">
    <property type="component" value="Unplaced"/>
</dbReference>
<protein>
    <submittedName>
        <fullName evidence="3">Uncharacterized protein</fullName>
    </submittedName>
</protein>
<accession>A0A914VAI5</accession>
<proteinExistence type="predicted"/>
<dbReference type="AlphaFoldDB" id="A0A914VAI5"/>
<reference evidence="3" key="1">
    <citation type="submission" date="2022-11" db="UniProtKB">
        <authorList>
            <consortium name="WormBaseParasite"/>
        </authorList>
    </citation>
    <scope>IDENTIFICATION</scope>
</reference>
<keyword evidence="2" id="KW-1185">Reference proteome</keyword>
<organism evidence="2 3">
    <name type="scientific">Plectus sambesii</name>
    <dbReference type="NCBI Taxonomy" id="2011161"/>
    <lineage>
        <taxon>Eukaryota</taxon>
        <taxon>Metazoa</taxon>
        <taxon>Ecdysozoa</taxon>
        <taxon>Nematoda</taxon>
        <taxon>Chromadorea</taxon>
        <taxon>Plectida</taxon>
        <taxon>Plectina</taxon>
        <taxon>Plectoidea</taxon>
        <taxon>Plectidae</taxon>
        <taxon>Plectus</taxon>
    </lineage>
</organism>
<evidence type="ECO:0000256" key="1">
    <source>
        <dbReference type="SAM" id="MobiDB-lite"/>
    </source>
</evidence>
<name>A0A914VAI5_9BILA</name>
<evidence type="ECO:0000313" key="2">
    <source>
        <dbReference type="Proteomes" id="UP000887566"/>
    </source>
</evidence>
<sequence>MYLQYIQTSSLAQLQERLRRKVNECSLRSNSTSNRKKYVSGCGALRRLHYGRPVRSALTDLDDDRAVIASVWATFLLARARYFKRNQIHLEMACAPRPPTASSNRNDDNAAPLPDAIPPSDSVYALLRTPSGRSAMTASPIYENIPDLLEEKPSNGTLSAREQKRHAFWSGMIDQSRMISFTRSDSQAKQHIPTKKLPARTKKKLDSNELCCACTLDPVELSSGGVDASYVNGSYTCDISDEDVGTLAAAASRNRLRLTLDLKDAEKSAEEARSMWCRSPDAFSSFVANSPVVKKLR</sequence>